<feature type="transmembrane region" description="Helical" evidence="8">
    <location>
        <begin position="273"/>
        <end position="298"/>
    </location>
</feature>
<keyword evidence="11" id="KW-1185">Reference proteome</keyword>
<evidence type="ECO:0000256" key="2">
    <source>
        <dbReference type="ARBA" id="ARBA00022448"/>
    </source>
</evidence>
<evidence type="ECO:0000256" key="5">
    <source>
        <dbReference type="ARBA" id="ARBA00022989"/>
    </source>
</evidence>
<protein>
    <recommendedName>
        <fullName evidence="9">Amino acid transporter transmembrane domain-containing protein</fullName>
    </recommendedName>
</protein>
<dbReference type="PANTHER" id="PTHR22950:SF692">
    <property type="entry name" value="TRANSMEMBRANE AMINO ACID TRANSPORTER FAMILY PROTEIN"/>
    <property type="match status" value="1"/>
</dbReference>
<keyword evidence="2" id="KW-0813">Transport</keyword>
<evidence type="ECO:0000313" key="10">
    <source>
        <dbReference type="EMBL" id="KAL3694332.1"/>
    </source>
</evidence>
<dbReference type="Pfam" id="PF01490">
    <property type="entry name" value="Aa_trans"/>
    <property type="match status" value="1"/>
</dbReference>
<evidence type="ECO:0000256" key="6">
    <source>
        <dbReference type="ARBA" id="ARBA00023136"/>
    </source>
</evidence>
<dbReference type="InterPro" id="IPR013057">
    <property type="entry name" value="AA_transpt_TM"/>
</dbReference>
<gene>
    <name evidence="10" type="ORF">R1sor_007983</name>
</gene>
<dbReference type="AlphaFoldDB" id="A0ABD3HVI4"/>
<accession>A0ABD3HVI4</accession>
<keyword evidence="4" id="KW-0029">Amino-acid transport</keyword>
<reference evidence="10 11" key="1">
    <citation type="submission" date="2024-09" db="EMBL/GenBank/DDBJ databases">
        <title>Chromosome-scale assembly of Riccia sorocarpa.</title>
        <authorList>
            <person name="Paukszto L."/>
        </authorList>
    </citation>
    <scope>NUCLEOTIDE SEQUENCE [LARGE SCALE GENOMIC DNA]</scope>
    <source>
        <strain evidence="10">LP-2024</strain>
        <tissue evidence="10">Aerial parts of the thallus</tissue>
    </source>
</reference>
<dbReference type="Proteomes" id="UP001633002">
    <property type="component" value="Unassembled WGS sequence"/>
</dbReference>
<sequence length="441" mass="47785">MDEESRNGGPDSRQFDVSGAKINILSDEYDPTVSLISSNEKWVEDDEVPRKEVGTSSFWQATSNTVALLLGTGMLALPYAVMLGGWSSLALLAFFAIMFCYTGCLLGSCMKENPLLTTYQEIAGSALGLRGRILFTIFFYVEVLANRVGFLISVGDNLARIFPGVESHIPAWIHLSPSMTLASLAMLLISPTALIRDLSNIAYLSFGGIVTSLVVVGAVAWTGTTVVGFNQPIPFANFGKWRFILGLYSYCYAGHPVVPNIHSSMREPSKFPVMLMLSFTIATTTYAGIGLMGASMFGKETLSQITLNIPRDLMAATIVLWTTVLTPLTKFPLAVAPIATELESFLPFDSHSTAHYVFGNIIRLGILGLILAVTITFPYFGSTLNFIGSSITIITCIILPCVFDLVLHWRTIPKLQLMVDIVFLTAATCFAIVGTFSSGGV</sequence>
<dbReference type="GO" id="GO:0031090">
    <property type="term" value="C:organelle membrane"/>
    <property type="evidence" value="ECO:0007669"/>
    <property type="project" value="UniProtKB-ARBA"/>
</dbReference>
<evidence type="ECO:0000256" key="3">
    <source>
        <dbReference type="ARBA" id="ARBA00022692"/>
    </source>
</evidence>
<feature type="domain" description="Amino acid transporter transmembrane" evidence="9">
    <location>
        <begin position="55"/>
        <end position="432"/>
    </location>
</feature>
<keyword evidence="6 8" id="KW-0472">Membrane</keyword>
<feature type="transmembrane region" description="Helical" evidence="8">
    <location>
        <begin position="318"/>
        <end position="340"/>
    </location>
</feature>
<comment type="subcellular location">
    <subcellularLocation>
        <location evidence="1">Membrane</location>
        <topology evidence="1">Multi-pass membrane protein</topology>
    </subcellularLocation>
</comment>
<proteinExistence type="inferred from homology"/>
<evidence type="ECO:0000259" key="9">
    <source>
        <dbReference type="Pfam" id="PF01490"/>
    </source>
</evidence>
<dbReference type="EMBL" id="JBJQOH010000003">
    <property type="protein sequence ID" value="KAL3694332.1"/>
    <property type="molecule type" value="Genomic_DNA"/>
</dbReference>
<evidence type="ECO:0000256" key="7">
    <source>
        <dbReference type="ARBA" id="ARBA00049662"/>
    </source>
</evidence>
<feature type="transmembrane region" description="Helical" evidence="8">
    <location>
        <begin position="89"/>
        <end position="110"/>
    </location>
</feature>
<comment type="caution">
    <text evidence="10">The sequence shown here is derived from an EMBL/GenBank/DDBJ whole genome shotgun (WGS) entry which is preliminary data.</text>
</comment>
<feature type="transmembrane region" description="Helical" evidence="8">
    <location>
        <begin position="131"/>
        <end position="152"/>
    </location>
</feature>
<feature type="transmembrane region" description="Helical" evidence="8">
    <location>
        <begin position="419"/>
        <end position="439"/>
    </location>
</feature>
<feature type="transmembrane region" description="Helical" evidence="8">
    <location>
        <begin position="66"/>
        <end position="83"/>
    </location>
</feature>
<keyword evidence="5 8" id="KW-1133">Transmembrane helix</keyword>
<feature type="transmembrane region" description="Helical" evidence="8">
    <location>
        <begin position="201"/>
        <end position="221"/>
    </location>
</feature>
<organism evidence="10 11">
    <name type="scientific">Riccia sorocarpa</name>
    <dbReference type="NCBI Taxonomy" id="122646"/>
    <lineage>
        <taxon>Eukaryota</taxon>
        <taxon>Viridiplantae</taxon>
        <taxon>Streptophyta</taxon>
        <taxon>Embryophyta</taxon>
        <taxon>Marchantiophyta</taxon>
        <taxon>Marchantiopsida</taxon>
        <taxon>Marchantiidae</taxon>
        <taxon>Marchantiales</taxon>
        <taxon>Ricciaceae</taxon>
        <taxon>Riccia</taxon>
    </lineage>
</organism>
<feature type="transmembrane region" description="Helical" evidence="8">
    <location>
        <begin position="361"/>
        <end position="380"/>
    </location>
</feature>
<comment type="similarity">
    <text evidence="7">Belongs to the amino acid/polyamine transporter 2 family. Amino acid/auxin permease (AAAP) (TC 2.A.18.5) subfamily.</text>
</comment>
<evidence type="ECO:0000313" key="11">
    <source>
        <dbReference type="Proteomes" id="UP001633002"/>
    </source>
</evidence>
<evidence type="ECO:0000256" key="4">
    <source>
        <dbReference type="ARBA" id="ARBA00022970"/>
    </source>
</evidence>
<feature type="transmembrane region" description="Helical" evidence="8">
    <location>
        <begin position="386"/>
        <end position="407"/>
    </location>
</feature>
<dbReference type="PANTHER" id="PTHR22950">
    <property type="entry name" value="AMINO ACID TRANSPORTER"/>
    <property type="match status" value="1"/>
</dbReference>
<evidence type="ECO:0000256" key="1">
    <source>
        <dbReference type="ARBA" id="ARBA00004141"/>
    </source>
</evidence>
<dbReference type="GO" id="GO:0006865">
    <property type="term" value="P:amino acid transport"/>
    <property type="evidence" value="ECO:0007669"/>
    <property type="project" value="UniProtKB-KW"/>
</dbReference>
<feature type="transmembrane region" description="Helical" evidence="8">
    <location>
        <begin position="172"/>
        <end position="189"/>
    </location>
</feature>
<name>A0ABD3HVI4_9MARC</name>
<evidence type="ECO:0000256" key="8">
    <source>
        <dbReference type="SAM" id="Phobius"/>
    </source>
</evidence>
<keyword evidence="3 8" id="KW-0812">Transmembrane</keyword>